<feature type="compositionally biased region" description="Basic residues" evidence="1">
    <location>
        <begin position="191"/>
        <end position="210"/>
    </location>
</feature>
<feature type="compositionally biased region" description="Basic residues" evidence="1">
    <location>
        <begin position="244"/>
        <end position="255"/>
    </location>
</feature>
<feature type="compositionally biased region" description="Basic and acidic residues" evidence="1">
    <location>
        <begin position="211"/>
        <end position="220"/>
    </location>
</feature>
<protein>
    <submittedName>
        <fullName evidence="2">Uncharacterized protein</fullName>
    </submittedName>
</protein>
<evidence type="ECO:0000313" key="3">
    <source>
        <dbReference type="Proteomes" id="UP000033647"/>
    </source>
</evidence>
<proteinExistence type="predicted"/>
<dbReference type="OrthoDB" id="2535391at2759"/>
<dbReference type="STRING" id="1047168.A0A0F4G9W5"/>
<dbReference type="EMBL" id="LAFY01004210">
    <property type="protein sequence ID" value="KJX93807.1"/>
    <property type="molecule type" value="Genomic_DNA"/>
</dbReference>
<gene>
    <name evidence="2" type="ORF">TI39_contig4251g00006</name>
</gene>
<accession>A0A0F4G9W5</accession>
<sequence length="271" mass="31022">MVQTRQISYEDDEEMLQLLEKKRKQEEAELFNAPETMARKRKAVREAAKFTLAPKSSTDLDFDDDVELAGLEASRGPAGEGPDGLKLEQQESPTAPLASQVGDKEAAVMEHKGEVKREDAQVKREDAQVKRKDAQVKREDAQVKREDAQVKPEDAQVKREDAQVKPEDAQVKRESAQMKRESNDADDGRAAKVKATRARAKKRRRSRERAKRAEREENKKSLPRVVTLPIVRLDPEIFANKSKTSQRRSRQRIRRMEKEQEELLSSQLQVV</sequence>
<feature type="compositionally biased region" description="Basic and acidic residues" evidence="1">
    <location>
        <begin position="102"/>
        <end position="190"/>
    </location>
</feature>
<dbReference type="Proteomes" id="UP000033647">
    <property type="component" value="Unassembled WGS sequence"/>
</dbReference>
<comment type="caution">
    <text evidence="2">The sequence shown here is derived from an EMBL/GenBank/DDBJ whole genome shotgun (WGS) entry which is preliminary data.</text>
</comment>
<evidence type="ECO:0000313" key="2">
    <source>
        <dbReference type="EMBL" id="KJX93807.1"/>
    </source>
</evidence>
<keyword evidence="3" id="KW-1185">Reference proteome</keyword>
<reference evidence="2 3" key="1">
    <citation type="submission" date="2015-03" db="EMBL/GenBank/DDBJ databases">
        <title>RNA-seq based gene annotation and comparative genomics of four Zymoseptoria species reveal species-specific pathogenicity related genes and transposable element activity.</title>
        <authorList>
            <person name="Grandaubert J."/>
            <person name="Bhattacharyya A."/>
            <person name="Stukenbrock E.H."/>
        </authorList>
    </citation>
    <scope>NUCLEOTIDE SEQUENCE [LARGE SCALE GENOMIC DNA]</scope>
    <source>
        <strain evidence="2 3">Zb18110</strain>
    </source>
</reference>
<feature type="region of interest" description="Disordered" evidence="1">
    <location>
        <begin position="55"/>
        <end position="271"/>
    </location>
</feature>
<organism evidence="2 3">
    <name type="scientific">Zymoseptoria brevis</name>
    <dbReference type="NCBI Taxonomy" id="1047168"/>
    <lineage>
        <taxon>Eukaryota</taxon>
        <taxon>Fungi</taxon>
        <taxon>Dikarya</taxon>
        <taxon>Ascomycota</taxon>
        <taxon>Pezizomycotina</taxon>
        <taxon>Dothideomycetes</taxon>
        <taxon>Dothideomycetidae</taxon>
        <taxon>Mycosphaerellales</taxon>
        <taxon>Mycosphaerellaceae</taxon>
        <taxon>Zymoseptoria</taxon>
    </lineage>
</organism>
<evidence type="ECO:0000256" key="1">
    <source>
        <dbReference type="SAM" id="MobiDB-lite"/>
    </source>
</evidence>
<dbReference type="AlphaFoldDB" id="A0A0F4G9W5"/>
<name>A0A0F4G9W5_9PEZI</name>